<evidence type="ECO:0000313" key="1">
    <source>
        <dbReference type="EMBL" id="SHE31839.1"/>
    </source>
</evidence>
<dbReference type="Proteomes" id="UP000184436">
    <property type="component" value="Unassembled WGS sequence"/>
</dbReference>
<gene>
    <name evidence="1" type="ORF">SAMN05444349_101141</name>
</gene>
<dbReference type="PANTHER" id="PTHR37833:SF1">
    <property type="entry name" value="SIGNAL PEPTIDE PROTEIN"/>
    <property type="match status" value="1"/>
</dbReference>
<dbReference type="Pfam" id="PF07610">
    <property type="entry name" value="DUF1573"/>
    <property type="match status" value="1"/>
</dbReference>
<dbReference type="OrthoDB" id="1449040at2"/>
<dbReference type="Gene3D" id="2.60.40.10">
    <property type="entry name" value="Immunoglobulins"/>
    <property type="match status" value="1"/>
</dbReference>
<organism evidence="1 2">
    <name type="scientific">Bacteroides faecichinchillae</name>
    <dbReference type="NCBI Taxonomy" id="871325"/>
    <lineage>
        <taxon>Bacteria</taxon>
        <taxon>Pseudomonadati</taxon>
        <taxon>Bacteroidota</taxon>
        <taxon>Bacteroidia</taxon>
        <taxon>Bacteroidales</taxon>
        <taxon>Bacteroidaceae</taxon>
        <taxon>Bacteroides</taxon>
    </lineage>
</organism>
<evidence type="ECO:0000313" key="2">
    <source>
        <dbReference type="Proteomes" id="UP000184436"/>
    </source>
</evidence>
<evidence type="ECO:0008006" key="3">
    <source>
        <dbReference type="Google" id="ProtNLM"/>
    </source>
</evidence>
<dbReference type="InterPro" id="IPR013783">
    <property type="entry name" value="Ig-like_fold"/>
</dbReference>
<sequence>MKYSILLLLFFLFSCSDSKKKNIASILKEWEHKEILFPCNPIFSIQGKDTVAYPMGGEYKIFSYVDSMGCISCKLKLDEWQKFITDVDSLCPNTVQFLFYFNPKKRREICRILQFDKFKYPVCIDEKDSINKLNHFSSETMFQTFLLDKENKVIAVGNPIHNSKVKELYLSVILGKEYSNKSDNQPQTTATLSETQLKLGEFPWKEKQRQDILITNTGDNPLVINEVVTSCGCTTVEYDKQPVLSGKSIPIKVYYQAGYPEHFNKTITVHCNAKNAPFMIKISGDAK</sequence>
<dbReference type="PROSITE" id="PS51257">
    <property type="entry name" value="PROKAR_LIPOPROTEIN"/>
    <property type="match status" value="1"/>
</dbReference>
<keyword evidence="2" id="KW-1185">Reference proteome</keyword>
<dbReference type="STRING" id="871325.SAMN05444349_101141"/>
<dbReference type="RefSeq" id="WP_025073529.1">
    <property type="nucleotide sequence ID" value="NZ_FQVD01000001.1"/>
</dbReference>
<proteinExistence type="predicted"/>
<dbReference type="InterPro" id="IPR011467">
    <property type="entry name" value="DUF1573"/>
</dbReference>
<name>A0A1M4SI18_9BACE</name>
<dbReference type="AlphaFoldDB" id="A0A1M4SI18"/>
<accession>A0A1M4SI18</accession>
<reference evidence="1 2" key="1">
    <citation type="submission" date="2016-11" db="EMBL/GenBank/DDBJ databases">
        <authorList>
            <person name="Jaros S."/>
            <person name="Januszkiewicz K."/>
            <person name="Wedrychowicz H."/>
        </authorList>
    </citation>
    <scope>NUCLEOTIDE SEQUENCE [LARGE SCALE GENOMIC DNA]</scope>
    <source>
        <strain evidence="1 2">DSM 26883</strain>
    </source>
</reference>
<dbReference type="EMBL" id="FQVD01000001">
    <property type="protein sequence ID" value="SHE31839.1"/>
    <property type="molecule type" value="Genomic_DNA"/>
</dbReference>
<dbReference type="PANTHER" id="PTHR37833">
    <property type="entry name" value="LIPOPROTEIN-RELATED"/>
    <property type="match status" value="1"/>
</dbReference>
<protein>
    <recommendedName>
        <fullName evidence="3">DUF1573 domain-containing protein</fullName>
    </recommendedName>
</protein>